<dbReference type="InterPro" id="IPR017850">
    <property type="entry name" value="Alkaline_phosphatase_core_sf"/>
</dbReference>
<organism evidence="9 10">
    <name type="scientific">Mogibacterium kristiansenii</name>
    <dbReference type="NCBI Taxonomy" id="2606708"/>
    <lineage>
        <taxon>Bacteria</taxon>
        <taxon>Bacillati</taxon>
        <taxon>Bacillota</taxon>
        <taxon>Clostridia</taxon>
        <taxon>Peptostreptococcales</taxon>
        <taxon>Anaerovoracaceae</taxon>
        <taxon>Mogibacterium</taxon>
    </lineage>
</organism>
<protein>
    <submittedName>
        <fullName evidence="9">LTA synthase family protein</fullName>
    </submittedName>
</protein>
<feature type="transmembrane region" description="Helical" evidence="7">
    <location>
        <begin position="199"/>
        <end position="223"/>
    </location>
</feature>
<dbReference type="Gene3D" id="3.40.720.10">
    <property type="entry name" value="Alkaline Phosphatase, subunit A"/>
    <property type="match status" value="1"/>
</dbReference>
<proteinExistence type="predicted"/>
<dbReference type="GO" id="GO:0005886">
    <property type="term" value="C:plasma membrane"/>
    <property type="evidence" value="ECO:0007669"/>
    <property type="project" value="UniProtKB-SubCell"/>
</dbReference>
<dbReference type="PANTHER" id="PTHR47371">
    <property type="entry name" value="LIPOTEICHOIC ACID SYNTHASE"/>
    <property type="match status" value="1"/>
</dbReference>
<keyword evidence="4 7" id="KW-0812">Transmembrane</keyword>
<sequence length="854" mass="97724">MKAKLQRFFEISGFEGKGKVLLVRKIILTLIIICGMGMVLMNAGTFNRNYVLERLETHSYEPVQIAGDREATQTFVAQKAHLWKAGVRLYTLDKTVLKGKVKAEIRDKDGKVLSAIEVPCNEIHLTKYDDFTEFEFNTDLKKGQEYVLAVRTEGSPKSDNLGVYMGKMADEQKDYLKGSTVYGKNTSGQDLRVRWVYQFLPVVSVAFMVIMLLMALIFTWLPMDWIDARWKRKKFFPQAGLNRIFGWLFMAATPFFCHIIMMRYYDMGLGAIIHQATRVPLVVLLNLLIYILVAWIFYVITNRTTVAASLTVLVASVCALGNYYVFKFRGTPIMFQDIYSLGTATEVAGNYSFELDLRIVYSLIFTIVFVTAALSLRMEKGFPWKKRLVGLLACAVALGGFYHILFNTDFLKNHDIQVKTWHPQGYYKRRGTALSFIITWTYNTIEKPEGYSVSAVEKVAAKYPSDSEKKNTIGKKSPNVLVVMNESLADLNVDGKIKTSSDYMPYIHSLKKNTIKGHCHMSIFGANTANSEFEFLTGTSMAFLPPRSVAYNSLVHTELANFTTTLKQQNYGYNKAVHPYYGRGWNREVVYPLLGFDDFISMEDIPESKLDFIRAKYMSDEGDFKLLKEYYEGYRAKNQSNPFYLFNVTMQNHGGFDAAKQGDIDRPVKITDSKLKDDQAELFLNLMKKSDDAFKDLTEYFENVDEPTVIVMFGDHQPALEDSFWNAMYNGKSVDNISKEQQVNRYVTPFIIWANYDIGSEDNVDISANMLGAYTLDKMGVQMTGYQKYLVDMHKTVKFVAGEFYMGDDNKLHRLTEESKYSKKINEYQKLQYNLLADTGHTVDSFFNLKKNGK</sequence>
<evidence type="ECO:0000256" key="4">
    <source>
        <dbReference type="ARBA" id="ARBA00022692"/>
    </source>
</evidence>
<gene>
    <name evidence="9" type="ORF">FYJ65_06805</name>
</gene>
<dbReference type="AlphaFoldDB" id="A0A6N7X689"/>
<evidence type="ECO:0000256" key="7">
    <source>
        <dbReference type="SAM" id="Phobius"/>
    </source>
</evidence>
<dbReference type="RefSeq" id="WP_154554602.1">
    <property type="nucleotide sequence ID" value="NZ_VUNA01000012.1"/>
</dbReference>
<evidence type="ECO:0000256" key="3">
    <source>
        <dbReference type="ARBA" id="ARBA00022475"/>
    </source>
</evidence>
<evidence type="ECO:0000256" key="5">
    <source>
        <dbReference type="ARBA" id="ARBA00022989"/>
    </source>
</evidence>
<feature type="transmembrane region" description="Helical" evidence="7">
    <location>
        <begin position="307"/>
        <end position="326"/>
    </location>
</feature>
<dbReference type="SUPFAM" id="SSF53649">
    <property type="entry name" value="Alkaline phosphatase-like"/>
    <property type="match status" value="1"/>
</dbReference>
<evidence type="ECO:0000259" key="8">
    <source>
        <dbReference type="Pfam" id="PF00884"/>
    </source>
</evidence>
<feature type="domain" description="Sulfatase N-terminal" evidence="8">
    <location>
        <begin position="478"/>
        <end position="780"/>
    </location>
</feature>
<evidence type="ECO:0000313" key="9">
    <source>
        <dbReference type="EMBL" id="MST71040.1"/>
    </source>
</evidence>
<dbReference type="EMBL" id="VUNA01000012">
    <property type="protein sequence ID" value="MST71040.1"/>
    <property type="molecule type" value="Genomic_DNA"/>
</dbReference>
<feature type="transmembrane region" description="Helical" evidence="7">
    <location>
        <begin position="21"/>
        <end position="41"/>
    </location>
</feature>
<feature type="transmembrane region" description="Helical" evidence="7">
    <location>
        <begin position="244"/>
        <end position="261"/>
    </location>
</feature>
<evidence type="ECO:0000256" key="2">
    <source>
        <dbReference type="ARBA" id="ARBA00004936"/>
    </source>
</evidence>
<dbReference type="CDD" id="cd16015">
    <property type="entry name" value="LTA_synthase"/>
    <property type="match status" value="1"/>
</dbReference>
<dbReference type="InterPro" id="IPR000917">
    <property type="entry name" value="Sulfatase_N"/>
</dbReference>
<evidence type="ECO:0000256" key="1">
    <source>
        <dbReference type="ARBA" id="ARBA00004651"/>
    </source>
</evidence>
<dbReference type="PANTHER" id="PTHR47371:SF3">
    <property type="entry name" value="PHOSPHOGLYCEROL TRANSFERASE I"/>
    <property type="match status" value="1"/>
</dbReference>
<feature type="transmembrane region" description="Helical" evidence="7">
    <location>
        <begin position="281"/>
        <end position="300"/>
    </location>
</feature>
<reference evidence="9 10" key="1">
    <citation type="submission" date="2019-08" db="EMBL/GenBank/DDBJ databases">
        <title>In-depth cultivation of the pig gut microbiome towards novel bacterial diversity and tailored functional studies.</title>
        <authorList>
            <person name="Wylensek D."/>
            <person name="Hitch T.C.A."/>
            <person name="Clavel T."/>
        </authorList>
    </citation>
    <scope>NUCLEOTIDE SEQUENCE [LARGE SCALE GENOMIC DNA]</scope>
    <source>
        <strain evidence="9 10">WCA-MUC-591-APC-4B</strain>
    </source>
</reference>
<dbReference type="Pfam" id="PF00884">
    <property type="entry name" value="Sulfatase"/>
    <property type="match status" value="1"/>
</dbReference>
<dbReference type="InterPro" id="IPR050448">
    <property type="entry name" value="OpgB/LTA_synthase_biosynth"/>
</dbReference>
<name>A0A6N7X689_9FIRM</name>
<keyword evidence="5 7" id="KW-1133">Transmembrane helix</keyword>
<accession>A0A6N7X689</accession>
<dbReference type="Proteomes" id="UP000469424">
    <property type="component" value="Unassembled WGS sequence"/>
</dbReference>
<keyword evidence="3" id="KW-1003">Cell membrane</keyword>
<feature type="transmembrane region" description="Helical" evidence="7">
    <location>
        <begin position="388"/>
        <end position="406"/>
    </location>
</feature>
<keyword evidence="10" id="KW-1185">Reference proteome</keyword>
<comment type="pathway">
    <text evidence="2">Cell wall biogenesis; lipoteichoic acid biosynthesis.</text>
</comment>
<evidence type="ECO:0000313" key="10">
    <source>
        <dbReference type="Proteomes" id="UP000469424"/>
    </source>
</evidence>
<comment type="caution">
    <text evidence="9">The sequence shown here is derived from an EMBL/GenBank/DDBJ whole genome shotgun (WGS) entry which is preliminary data.</text>
</comment>
<evidence type="ECO:0000256" key="6">
    <source>
        <dbReference type="ARBA" id="ARBA00023136"/>
    </source>
</evidence>
<comment type="subcellular location">
    <subcellularLocation>
        <location evidence="1">Cell membrane</location>
        <topology evidence="1">Multi-pass membrane protein</topology>
    </subcellularLocation>
</comment>
<keyword evidence="6 7" id="KW-0472">Membrane</keyword>
<feature type="transmembrane region" description="Helical" evidence="7">
    <location>
        <begin position="359"/>
        <end position="376"/>
    </location>
</feature>